<comment type="caution">
    <text evidence="2">The sequence shown here is derived from an EMBL/GenBank/DDBJ whole genome shotgun (WGS) entry which is preliminary data.</text>
</comment>
<feature type="compositionally biased region" description="Basic residues" evidence="1">
    <location>
        <begin position="237"/>
        <end position="248"/>
    </location>
</feature>
<gene>
    <name evidence="2" type="ORF">NC992_03200</name>
</gene>
<feature type="region of interest" description="Disordered" evidence="1">
    <location>
        <begin position="225"/>
        <end position="248"/>
    </location>
</feature>
<organism evidence="2 3">
    <name type="scientific">Leptolyngbya subtilissima DQ-A4</name>
    <dbReference type="NCBI Taxonomy" id="2933933"/>
    <lineage>
        <taxon>Bacteria</taxon>
        <taxon>Bacillati</taxon>
        <taxon>Cyanobacteriota</taxon>
        <taxon>Cyanophyceae</taxon>
        <taxon>Leptolyngbyales</taxon>
        <taxon>Leptolyngbyaceae</taxon>
        <taxon>Leptolyngbya group</taxon>
        <taxon>Leptolyngbya</taxon>
    </lineage>
</organism>
<evidence type="ECO:0000313" key="3">
    <source>
        <dbReference type="Proteomes" id="UP001482513"/>
    </source>
</evidence>
<accession>A0ABV0K044</accession>
<proteinExistence type="predicted"/>
<evidence type="ECO:0000256" key="1">
    <source>
        <dbReference type="SAM" id="MobiDB-lite"/>
    </source>
</evidence>
<keyword evidence="3" id="KW-1185">Reference proteome</keyword>
<dbReference type="EMBL" id="JAMPKX010000001">
    <property type="protein sequence ID" value="MEP0945871.1"/>
    <property type="molecule type" value="Genomic_DNA"/>
</dbReference>
<dbReference type="RefSeq" id="WP_190699293.1">
    <property type="nucleotide sequence ID" value="NZ_JAMPKX010000001.1"/>
</dbReference>
<name>A0ABV0K044_9CYAN</name>
<sequence>MPAKSAKKKNIKKSTQVDQPVNQPEDKKPLIDTTILGISPRELGSVVAAAVLAEVSQVAANKISEAVAQSNPKKTLQNQLDPINHSVKTVVGGVKDAIVDAVSPASDASETVENTLVNGRAAAADEIDQGVENVKEKTAVTAGIAQERASELIDDTKQKADQTREFVVAQIENAIAGAQGRAGKTRRALGNRIDATQDTASATQKAVAQVIDEAVHRVKVILATSAPSAQKSGKQEKKGKKAKKKKGK</sequence>
<feature type="compositionally biased region" description="Basic residues" evidence="1">
    <location>
        <begin position="1"/>
        <end position="12"/>
    </location>
</feature>
<evidence type="ECO:0000313" key="2">
    <source>
        <dbReference type="EMBL" id="MEP0945871.1"/>
    </source>
</evidence>
<feature type="region of interest" description="Disordered" evidence="1">
    <location>
        <begin position="1"/>
        <end position="30"/>
    </location>
</feature>
<reference evidence="2 3" key="1">
    <citation type="submission" date="2022-04" db="EMBL/GenBank/DDBJ databases">
        <title>Positive selection, recombination, and allopatry shape intraspecific diversity of widespread and dominant cyanobacteria.</title>
        <authorList>
            <person name="Wei J."/>
            <person name="Shu W."/>
            <person name="Hu C."/>
        </authorList>
    </citation>
    <scope>NUCLEOTIDE SEQUENCE [LARGE SCALE GENOMIC DNA]</scope>
    <source>
        <strain evidence="2 3">DQ-A4</strain>
    </source>
</reference>
<dbReference type="Proteomes" id="UP001482513">
    <property type="component" value="Unassembled WGS sequence"/>
</dbReference>
<protein>
    <submittedName>
        <fullName evidence="2">Uncharacterized protein</fullName>
    </submittedName>
</protein>